<gene>
    <name evidence="3" type="ORF">VMCG_08849</name>
</gene>
<reference evidence="3 4" key="1">
    <citation type="submission" date="2015-09" db="EMBL/GenBank/DDBJ databases">
        <title>Host preference determinants of Valsa canker pathogens revealed by comparative genomics.</title>
        <authorList>
            <person name="Yin Z."/>
            <person name="Huang L."/>
        </authorList>
    </citation>
    <scope>NUCLEOTIDE SEQUENCE [LARGE SCALE GENOMIC DNA]</scope>
    <source>
        <strain evidence="3 4">03-1</strain>
    </source>
</reference>
<dbReference type="SMART" id="SM00220">
    <property type="entry name" value="S_TKc"/>
    <property type="match status" value="1"/>
</dbReference>
<dbReference type="InterPro" id="IPR000719">
    <property type="entry name" value="Prot_kinase_dom"/>
</dbReference>
<evidence type="ECO:0000313" key="3">
    <source>
        <dbReference type="EMBL" id="ROV94785.1"/>
    </source>
</evidence>
<organism evidence="3 4">
    <name type="scientific">Cytospora schulzeri</name>
    <dbReference type="NCBI Taxonomy" id="448051"/>
    <lineage>
        <taxon>Eukaryota</taxon>
        <taxon>Fungi</taxon>
        <taxon>Dikarya</taxon>
        <taxon>Ascomycota</taxon>
        <taxon>Pezizomycotina</taxon>
        <taxon>Sordariomycetes</taxon>
        <taxon>Sordariomycetidae</taxon>
        <taxon>Diaporthales</taxon>
        <taxon>Cytosporaceae</taxon>
        <taxon>Cytospora</taxon>
    </lineage>
</organism>
<dbReference type="SUPFAM" id="SSF56112">
    <property type="entry name" value="Protein kinase-like (PK-like)"/>
    <property type="match status" value="1"/>
</dbReference>
<dbReference type="EMBL" id="LKEA01000039">
    <property type="protein sequence ID" value="ROV94785.1"/>
    <property type="molecule type" value="Genomic_DNA"/>
</dbReference>
<evidence type="ECO:0000313" key="4">
    <source>
        <dbReference type="Proteomes" id="UP000283895"/>
    </source>
</evidence>
<dbReference type="InterPro" id="IPR011009">
    <property type="entry name" value="Kinase-like_dom_sf"/>
</dbReference>
<evidence type="ECO:0000259" key="2">
    <source>
        <dbReference type="SMART" id="SM00220"/>
    </source>
</evidence>
<name>A0A423VUN9_9PEZI</name>
<keyword evidence="4" id="KW-1185">Reference proteome</keyword>
<dbReference type="AlphaFoldDB" id="A0A423VUN9"/>
<dbReference type="OrthoDB" id="4062651at2759"/>
<dbReference type="GO" id="GO:0004672">
    <property type="term" value="F:protein kinase activity"/>
    <property type="evidence" value="ECO:0007669"/>
    <property type="project" value="InterPro"/>
</dbReference>
<feature type="domain" description="Protein kinase" evidence="2">
    <location>
        <begin position="139"/>
        <end position="378"/>
    </location>
</feature>
<protein>
    <recommendedName>
        <fullName evidence="2">Protein kinase domain-containing protein</fullName>
    </recommendedName>
</protein>
<feature type="compositionally biased region" description="Basic and acidic residues" evidence="1">
    <location>
        <begin position="58"/>
        <end position="67"/>
    </location>
</feature>
<sequence length="408" mass="46500">MASGPGPAAPRGAPQQPPIPANDRAIAQLGPEYMQEFREVQAVSNNFFAYHRLGLSFDPRKPWEDPNRPPPGTRPRNNAGGQHFWDGQYSTDPLLALDRQVRQRWLFRDLRRGGKRSSEDANRGARATRRYLRGQGCDVSLLQVLGFGGNGVASLFDVNPGRGRVRKKVVVKASLRSGQSMADERGYNRILKRARYIIQMLDWTRELMDTDGASDEAKDRWEQIDENEELLTLEYMKNGDVWGFLKKVALTGEKIPNKILWKIFFCLLIGDFDNYKHQSVPRFKTMMGKCMHMMITQAGPPYPPAAMGPMNHPAGDGLFTRPTVFTNFWKIAVNPFYTHGYLLVAENTLDQELKGLLMRCLADLPADRPSLAELEAWMWAKEAERDWNDPNDGTREWCDRIFRDAPNL</sequence>
<evidence type="ECO:0000256" key="1">
    <source>
        <dbReference type="SAM" id="MobiDB-lite"/>
    </source>
</evidence>
<feature type="region of interest" description="Disordered" evidence="1">
    <location>
        <begin position="1"/>
        <end position="23"/>
    </location>
</feature>
<dbReference type="GO" id="GO:0005524">
    <property type="term" value="F:ATP binding"/>
    <property type="evidence" value="ECO:0007669"/>
    <property type="project" value="InterPro"/>
</dbReference>
<comment type="caution">
    <text evidence="3">The sequence shown here is derived from an EMBL/GenBank/DDBJ whole genome shotgun (WGS) entry which is preliminary data.</text>
</comment>
<proteinExistence type="predicted"/>
<dbReference type="Proteomes" id="UP000283895">
    <property type="component" value="Unassembled WGS sequence"/>
</dbReference>
<feature type="region of interest" description="Disordered" evidence="1">
    <location>
        <begin position="58"/>
        <end position="85"/>
    </location>
</feature>
<accession>A0A423VUN9</accession>
<dbReference type="STRING" id="356882.A0A423VUN9"/>
<feature type="compositionally biased region" description="Low complexity" evidence="1">
    <location>
        <begin position="1"/>
        <end position="14"/>
    </location>
</feature>